<proteinExistence type="predicted"/>
<dbReference type="InterPro" id="IPR006460">
    <property type="entry name" value="MIZ1-like_pln"/>
</dbReference>
<dbReference type="PANTHER" id="PTHR31276:SF10">
    <property type="entry name" value="PROTEIN MIZU-KUSSEI 1-LIKE"/>
    <property type="match status" value="1"/>
</dbReference>
<dbReference type="GO" id="GO:0010274">
    <property type="term" value="P:hydrotropism"/>
    <property type="evidence" value="ECO:0007669"/>
    <property type="project" value="InterPro"/>
</dbReference>
<dbReference type="Pfam" id="PF04759">
    <property type="entry name" value="DUF617"/>
    <property type="match status" value="1"/>
</dbReference>
<keyword evidence="2" id="KW-1185">Reference proteome</keyword>
<protein>
    <submittedName>
        <fullName evidence="1">Uncharacterized protein</fullName>
    </submittedName>
</protein>
<dbReference type="OMA" id="CSCAFVE"/>
<evidence type="ECO:0000313" key="1">
    <source>
        <dbReference type="EnsemblPlants" id="Kaladp0095s0020.1.v1.1.CDS.1"/>
    </source>
</evidence>
<organism evidence="1 2">
    <name type="scientific">Kalanchoe fedtschenkoi</name>
    <name type="common">Lavender scallops</name>
    <name type="synonym">South American air plant</name>
    <dbReference type="NCBI Taxonomy" id="63787"/>
    <lineage>
        <taxon>Eukaryota</taxon>
        <taxon>Viridiplantae</taxon>
        <taxon>Streptophyta</taxon>
        <taxon>Embryophyta</taxon>
        <taxon>Tracheophyta</taxon>
        <taxon>Spermatophyta</taxon>
        <taxon>Magnoliopsida</taxon>
        <taxon>eudicotyledons</taxon>
        <taxon>Gunneridae</taxon>
        <taxon>Pentapetalae</taxon>
        <taxon>Saxifragales</taxon>
        <taxon>Crassulaceae</taxon>
        <taxon>Kalanchoe</taxon>
    </lineage>
</organism>
<dbReference type="AlphaFoldDB" id="A0A7N0UYR4"/>
<reference evidence="1" key="1">
    <citation type="submission" date="2021-01" db="UniProtKB">
        <authorList>
            <consortium name="EnsemblPlants"/>
        </authorList>
    </citation>
    <scope>IDENTIFICATION</scope>
</reference>
<dbReference type="EnsemblPlants" id="Kaladp0095s0020.1.v1.1">
    <property type="protein sequence ID" value="Kaladp0095s0020.1.v1.1.CDS.1"/>
    <property type="gene ID" value="Kaladp0095s0020.v1.1"/>
</dbReference>
<sequence length="235" mass="26513">MMRHSFSSQVAPESIITAVDCQNQVRSWRLLRSLMEFLIPTCSCAFVEEHEAADSNKMIHHHHQNITYMHQPSSKRHAISIKDSTEVIGTMYSYRGGKMCFSVQTSHNSSPALLLELAVPRKTLAREMQGGVLHIELKNETSGGGRCDGLVWSMYCNGKRVGEAVKRRAGVEDLEMMGLMGWVESGAGTIHKGRREVVYLRARFQRERGPFDVESFHLIDPEGRIGQELSITFHP</sequence>
<evidence type="ECO:0000313" key="2">
    <source>
        <dbReference type="Proteomes" id="UP000594263"/>
    </source>
</evidence>
<dbReference type="PANTHER" id="PTHR31276">
    <property type="match status" value="1"/>
</dbReference>
<dbReference type="NCBIfam" id="TIGR01570">
    <property type="entry name" value="A_thal_3588"/>
    <property type="match status" value="1"/>
</dbReference>
<dbReference type="Gramene" id="Kaladp0095s0020.1.v1.1">
    <property type="protein sequence ID" value="Kaladp0095s0020.1.v1.1.CDS.1"/>
    <property type="gene ID" value="Kaladp0095s0020.v1.1"/>
</dbReference>
<dbReference type="Proteomes" id="UP000594263">
    <property type="component" value="Unplaced"/>
</dbReference>
<accession>A0A7N0UYR4</accession>
<name>A0A7N0UYR4_KALFE</name>